<evidence type="ECO:0000313" key="5">
    <source>
        <dbReference type="Proteomes" id="UP000030748"/>
    </source>
</evidence>
<keyword evidence="2 3" id="KW-0175">Coiled coil</keyword>
<evidence type="ECO:0000313" key="4">
    <source>
        <dbReference type="EMBL" id="EYU26235.1"/>
    </source>
</evidence>
<evidence type="ECO:0000256" key="3">
    <source>
        <dbReference type="SAM" id="Coils"/>
    </source>
</evidence>
<evidence type="ECO:0000256" key="2">
    <source>
        <dbReference type="ARBA" id="ARBA00023054"/>
    </source>
</evidence>
<dbReference type="EMBL" id="KI631699">
    <property type="protein sequence ID" value="EYU26235.1"/>
    <property type="molecule type" value="Genomic_DNA"/>
</dbReference>
<dbReference type="InterPro" id="IPR029688">
    <property type="entry name" value="ICR"/>
</dbReference>
<comment type="similarity">
    <text evidence="1">Belongs to the ICR family.</text>
</comment>
<dbReference type="AlphaFoldDB" id="A0A022QI89"/>
<feature type="coiled-coil region" evidence="3">
    <location>
        <begin position="70"/>
        <end position="160"/>
    </location>
</feature>
<gene>
    <name evidence="4" type="ORF">MIMGU_mgv1a022793mg</name>
</gene>
<dbReference type="PANTHER" id="PTHR34224:SF2">
    <property type="entry name" value="INTERACTOR OF CONSTITUTIVE ACTIVE ROPS 4"/>
    <property type="match status" value="1"/>
</dbReference>
<name>A0A022QI89_ERYGU</name>
<accession>A0A022QI89</accession>
<protein>
    <submittedName>
        <fullName evidence="4">Uncharacterized protein</fullName>
    </submittedName>
</protein>
<keyword evidence="5" id="KW-1185">Reference proteome</keyword>
<feature type="non-terminal residue" evidence="4">
    <location>
        <position position="1"/>
    </location>
</feature>
<dbReference type="Proteomes" id="UP000030748">
    <property type="component" value="Unassembled WGS sequence"/>
</dbReference>
<dbReference type="STRING" id="4155.A0A022QI89"/>
<reference evidence="4 5" key="1">
    <citation type="journal article" date="2013" name="Proc. Natl. Acad. Sci. U.S.A.">
        <title>Fine-scale variation in meiotic recombination in Mimulus inferred from population shotgun sequencing.</title>
        <authorList>
            <person name="Hellsten U."/>
            <person name="Wright K.M."/>
            <person name="Jenkins J."/>
            <person name="Shu S."/>
            <person name="Yuan Y."/>
            <person name="Wessler S.R."/>
            <person name="Schmutz J."/>
            <person name="Willis J.H."/>
            <person name="Rokhsar D.S."/>
        </authorList>
    </citation>
    <scope>NUCLEOTIDE SEQUENCE [LARGE SCALE GENOMIC DNA]</scope>
    <source>
        <strain evidence="5">cv. DUN x IM62</strain>
    </source>
</reference>
<dbReference type="eggNOG" id="ENOG502QVSP">
    <property type="taxonomic scope" value="Eukaryota"/>
</dbReference>
<sequence>QDELKSLKHKIAAQEVLDDKSEDLSKNIPRVSNNEDEGTDVFEVSVEKLVVESKLTESPLDDINLVKSMLDEREKELEFFRKENENLKRQLDDKSMKLSSSESEIEEMSLKLRKAEDEVVKSRVSGARLSEKLDATEKEKEELENEMKRLKVQTEQWRKAAESAASVLAGELEINGRGISERCGSMDNKYYGRAFEYEHEDAFGGEKRRVSGIRMFGDLWRKKGHK</sequence>
<dbReference type="PANTHER" id="PTHR34224">
    <property type="entry name" value="INTERACTOR OF CONSTITUTIVE ACTIVE ROPS 2, CHLOROPLASTIC-RELATED"/>
    <property type="match status" value="1"/>
</dbReference>
<proteinExistence type="inferred from homology"/>
<evidence type="ECO:0000256" key="1">
    <source>
        <dbReference type="ARBA" id="ARBA00009778"/>
    </source>
</evidence>
<organism evidence="4 5">
    <name type="scientific">Erythranthe guttata</name>
    <name type="common">Yellow monkey flower</name>
    <name type="synonym">Mimulus guttatus</name>
    <dbReference type="NCBI Taxonomy" id="4155"/>
    <lineage>
        <taxon>Eukaryota</taxon>
        <taxon>Viridiplantae</taxon>
        <taxon>Streptophyta</taxon>
        <taxon>Embryophyta</taxon>
        <taxon>Tracheophyta</taxon>
        <taxon>Spermatophyta</taxon>
        <taxon>Magnoliopsida</taxon>
        <taxon>eudicotyledons</taxon>
        <taxon>Gunneridae</taxon>
        <taxon>Pentapetalae</taxon>
        <taxon>asterids</taxon>
        <taxon>lamiids</taxon>
        <taxon>Lamiales</taxon>
        <taxon>Phrymaceae</taxon>
        <taxon>Erythranthe</taxon>
    </lineage>
</organism>